<dbReference type="InterPro" id="IPR034984">
    <property type="entry name" value="Imelysin-like_IPPA"/>
</dbReference>
<evidence type="ECO:0000256" key="2">
    <source>
        <dbReference type="ARBA" id="ARBA00022729"/>
    </source>
</evidence>
<keyword evidence="2" id="KW-0732">Signal</keyword>
<proteinExistence type="predicted"/>
<evidence type="ECO:0000313" key="4">
    <source>
        <dbReference type="EMBL" id="GLS89750.1"/>
    </source>
</evidence>
<organism evidence="4 5">
    <name type="scientific">Psychromonas marina</name>
    <dbReference type="NCBI Taxonomy" id="88364"/>
    <lineage>
        <taxon>Bacteria</taxon>
        <taxon>Pseudomonadati</taxon>
        <taxon>Pseudomonadota</taxon>
        <taxon>Gammaproteobacteria</taxon>
        <taxon>Alteromonadales</taxon>
        <taxon>Psychromonadaceae</taxon>
        <taxon>Psychromonas</taxon>
    </lineage>
</organism>
<dbReference type="Proteomes" id="UP001157353">
    <property type="component" value="Unassembled WGS sequence"/>
</dbReference>
<dbReference type="Gene3D" id="1.20.1420.20">
    <property type="entry name" value="M75 peptidase, HXXE motif"/>
    <property type="match status" value="1"/>
</dbReference>
<gene>
    <name evidence="4" type="ORF">GCM10007916_08170</name>
</gene>
<dbReference type="CDD" id="cd14659">
    <property type="entry name" value="Imelysin-like_IPPA"/>
    <property type="match status" value="1"/>
</dbReference>
<feature type="domain" description="Imelysin-like" evidence="3">
    <location>
        <begin position="30"/>
        <end position="269"/>
    </location>
</feature>
<comment type="subcellular location">
    <subcellularLocation>
        <location evidence="1">Cell envelope</location>
    </subcellularLocation>
</comment>
<comment type="caution">
    <text evidence="4">The sequence shown here is derived from an EMBL/GenBank/DDBJ whole genome shotgun (WGS) entry which is preliminary data.</text>
</comment>
<dbReference type="InterPro" id="IPR038352">
    <property type="entry name" value="Imelysin_sf"/>
</dbReference>
<dbReference type="Pfam" id="PF09375">
    <property type="entry name" value="Peptidase_M75"/>
    <property type="match status" value="1"/>
</dbReference>
<evidence type="ECO:0000259" key="3">
    <source>
        <dbReference type="Pfam" id="PF09375"/>
    </source>
</evidence>
<accession>A0ABQ6DXN7</accession>
<dbReference type="InterPro" id="IPR018976">
    <property type="entry name" value="Imelysin-like"/>
</dbReference>
<protein>
    <submittedName>
        <fullName evidence="4">Lipoprotein</fullName>
    </submittedName>
</protein>
<evidence type="ECO:0000256" key="1">
    <source>
        <dbReference type="ARBA" id="ARBA00004196"/>
    </source>
</evidence>
<sequence length="322" mass="36668">MPVMSSEFNVVKEVNALKITQSQFFNQRSQVLESAINGYCNVADFSVVQNEIQQKWVETMQAWMPMQGVTKGPINDLDLAWSIQFWPDKKNITGRKIAQLLQSQQKSWDAQQISEQSVAVRGLGALELLIFEQQLNAENCLLTTAIAEHLAENSQKITDIWSDQYAPALLQQSKIEKQQKAIELGLVAELSHQLSFINKKFALPMGNEHYRPYQAEAWRSESSMLQLKMSYQSLQEYFLKAVKPLLLQENETYLASSIEDTFTTLLNNWPIEASLKKLLSDQPGLKNLYHSKMSMDKLSYQLQEELPIALNIIVGFNATDGD</sequence>
<reference evidence="5" key="1">
    <citation type="journal article" date="2019" name="Int. J. Syst. Evol. Microbiol.">
        <title>The Global Catalogue of Microorganisms (GCM) 10K type strain sequencing project: providing services to taxonomists for standard genome sequencing and annotation.</title>
        <authorList>
            <consortium name="The Broad Institute Genomics Platform"/>
            <consortium name="The Broad Institute Genome Sequencing Center for Infectious Disease"/>
            <person name="Wu L."/>
            <person name="Ma J."/>
        </authorList>
    </citation>
    <scope>NUCLEOTIDE SEQUENCE [LARGE SCALE GENOMIC DNA]</scope>
    <source>
        <strain evidence="5">NBRC 103166</strain>
    </source>
</reference>
<evidence type="ECO:0000313" key="5">
    <source>
        <dbReference type="Proteomes" id="UP001157353"/>
    </source>
</evidence>
<keyword evidence="4" id="KW-0449">Lipoprotein</keyword>
<dbReference type="EMBL" id="BSPQ01000002">
    <property type="protein sequence ID" value="GLS89750.1"/>
    <property type="molecule type" value="Genomic_DNA"/>
</dbReference>
<name>A0ABQ6DXN7_9GAMM</name>
<keyword evidence="5" id="KW-1185">Reference proteome</keyword>